<evidence type="ECO:0000259" key="3">
    <source>
        <dbReference type="Pfam" id="PF25149"/>
    </source>
</evidence>
<evidence type="ECO:0000313" key="5">
    <source>
        <dbReference type="Proteomes" id="UP001239782"/>
    </source>
</evidence>
<dbReference type="InterPro" id="IPR045472">
    <property type="entry name" value="DUF6493"/>
</dbReference>
<feature type="domain" description="DUF6493" evidence="1">
    <location>
        <begin position="4"/>
        <end position="325"/>
    </location>
</feature>
<dbReference type="Pfam" id="PF25149">
    <property type="entry name" value="DUF7825"/>
    <property type="match status" value="1"/>
</dbReference>
<organism evidence="4 5">
    <name type="scientific">Pleionea litopenaei</name>
    <dbReference type="NCBI Taxonomy" id="3070815"/>
    <lineage>
        <taxon>Bacteria</taxon>
        <taxon>Pseudomonadati</taxon>
        <taxon>Pseudomonadota</taxon>
        <taxon>Gammaproteobacteria</taxon>
        <taxon>Oceanospirillales</taxon>
        <taxon>Pleioneaceae</taxon>
        <taxon>Pleionea</taxon>
    </lineage>
</organism>
<dbReference type="Pfam" id="PF20103">
    <property type="entry name" value="DUF6493"/>
    <property type="match status" value="1"/>
</dbReference>
<dbReference type="Pfam" id="PF25148">
    <property type="entry name" value="DUF7824"/>
    <property type="match status" value="1"/>
</dbReference>
<gene>
    <name evidence="4" type="ORF">Q9312_17705</name>
</gene>
<dbReference type="InterPro" id="IPR056726">
    <property type="entry name" value="DUF7824"/>
</dbReference>
<dbReference type="InterPro" id="IPR056727">
    <property type="entry name" value="DUF7825"/>
</dbReference>
<dbReference type="RefSeq" id="WP_309202185.1">
    <property type="nucleotide sequence ID" value="NZ_CP133548.1"/>
</dbReference>
<accession>A0AA51RT16</accession>
<name>A0AA51RT16_9GAMM</name>
<keyword evidence="5" id="KW-1185">Reference proteome</keyword>
<evidence type="ECO:0000259" key="1">
    <source>
        <dbReference type="Pfam" id="PF20103"/>
    </source>
</evidence>
<sequence>MSPEQLEQLIFEAKKPIELVRLLSDLSEKDRKALSTHCANLYKQIKKGEADKEASSLVVKHLDNAESYWQSQAFKHVQLAILGLCPLSVVKRTIEYLDWGFKDFAYQVIVDRKPEWIDDWLDFELSKEFTSLDFKIIREWMASGVCKKPKVDGYVLKFVTALKSFGYGEDKEQYIPISRRLVDEPDLQEDIWRLFDIETDAFATVNWYGDNRPDNYETFNEALVKLSHDGVISRDRLLSESLAALSKDFSQLTCSGFHKFHEALAPTKDERASRQGEYINLLFHPIGHVVKFALRNIGKMQREKTLNTDLFLESVSAVFSHDAKGIAMDGLKCLERALKDKPELKEVTLNTISDALKHSHSDVQAKAIELLKQNKSDISDDLKRELENAVSFVTDANKPLLGEILDISQVGSSDNDVYDDQTLEDTRNKLKTLSANHRNLLGIDDELSLQFTENRVLHFNSIDATLRNTQLPDVVSSIDNESDLLDLLAHSIEVVDQAVDFDRILDAISRIIPERNEAFKARTAPLIKRIEDGGHLDSMKGLFSNSGLLLHEVTDLVMTWLTGKLYETPPNRYSKGNLYFIPIINMVRAIKHRVYQQKSQPLLSFPTHLGGWIDPVVWVRRLHSARSSQVSFERVDFCLSLLRLLPFNRDKALESIGELASPLDRIVKFALGEEVTLNYDDRLDYDLWISAARSRDPLYDWSSYFELFNIDDHSPNGFKPATFQWQLIQTESHGQNISDCQIRTLVDQVTVYSNLEETDHSSKADSSLKSMVAFGKKLFSGAKKQLTGLSIEHSKVPSIAFSSVQKNKYVWTSELTSAWITQWAMTLWPRNPDGFYTYAAMRLVQRIDDNSSVFDPNFAFFESLFDGIRPWSELAHLVLVFGLIGKDSDSKSLAIDALIEGIDNDLVSTQSISLILEQLNTIGFIKLNRLADSLKVVAEVSNEHRYIISQVLQEVLKTVDSKQRNLQVLFALLLDINTALDIKVIKELEPLLTSYKGKSKVAEAAKRLMGISGANNSGIVKARASIVERRLARLKET</sequence>
<feature type="domain" description="DUF7825" evidence="3">
    <location>
        <begin position="823"/>
        <end position="1007"/>
    </location>
</feature>
<dbReference type="EMBL" id="CP133548">
    <property type="protein sequence ID" value="WMS87047.1"/>
    <property type="molecule type" value="Genomic_DNA"/>
</dbReference>
<protein>
    <submittedName>
        <fullName evidence="4">DUF6493 family protein</fullName>
    </submittedName>
</protein>
<evidence type="ECO:0000313" key="4">
    <source>
        <dbReference type="EMBL" id="WMS87047.1"/>
    </source>
</evidence>
<dbReference type="Proteomes" id="UP001239782">
    <property type="component" value="Chromosome"/>
</dbReference>
<feature type="domain" description="DUF7824" evidence="2">
    <location>
        <begin position="477"/>
        <end position="704"/>
    </location>
</feature>
<dbReference type="KEGG" id="plei:Q9312_17705"/>
<proteinExistence type="predicted"/>
<reference evidence="4 5" key="1">
    <citation type="submission" date="2023-08" db="EMBL/GenBank/DDBJ databases">
        <title>Pleionea litopenaei sp. nov., isolated from stomach of juvenile Litopenaeus vannamei.</title>
        <authorList>
            <person name="Rho A.M."/>
            <person name="Hwang C.Y."/>
        </authorList>
    </citation>
    <scope>NUCLEOTIDE SEQUENCE [LARGE SCALE GENOMIC DNA]</scope>
    <source>
        <strain evidence="4 5">HL-JVS1</strain>
    </source>
</reference>
<evidence type="ECO:0000259" key="2">
    <source>
        <dbReference type="Pfam" id="PF25148"/>
    </source>
</evidence>
<dbReference type="AlphaFoldDB" id="A0AA51RT16"/>